<dbReference type="Proteomes" id="UP001108029">
    <property type="component" value="Unassembled WGS sequence"/>
</dbReference>
<protein>
    <submittedName>
        <fullName evidence="2">Uncharacterized protein</fullName>
    </submittedName>
</protein>
<dbReference type="EMBL" id="JAJSBI010000023">
    <property type="protein sequence ID" value="MCD9878724.1"/>
    <property type="molecule type" value="Genomic_DNA"/>
</dbReference>
<reference evidence="2" key="1">
    <citation type="submission" date="2021-12" db="EMBL/GenBank/DDBJ databases">
        <authorList>
            <person name="Lee J.-H."/>
            <person name="Kim S.-B."/>
        </authorList>
    </citation>
    <scope>NUCLEOTIDE SEQUENCE</scope>
    <source>
        <strain evidence="2">NR30</strain>
    </source>
</reference>
<accession>A0A9Q3VU92</accession>
<dbReference type="AlphaFoldDB" id="A0A9Q3VU92"/>
<sequence>MKRRVAAALAVAVAGLMLFAVPAAARDGRGDVESNDWNIPLTNIGIL</sequence>
<gene>
    <name evidence="2" type="ORF">LJ657_34995</name>
</gene>
<feature type="signal peptide" evidence="1">
    <location>
        <begin position="1"/>
        <end position="25"/>
    </location>
</feature>
<organism evidence="2 3">
    <name type="scientific">Streptomyces guryensis</name>
    <dbReference type="NCBI Taxonomy" id="2886947"/>
    <lineage>
        <taxon>Bacteria</taxon>
        <taxon>Bacillati</taxon>
        <taxon>Actinomycetota</taxon>
        <taxon>Actinomycetes</taxon>
        <taxon>Kitasatosporales</taxon>
        <taxon>Streptomycetaceae</taxon>
        <taxon>Streptomyces</taxon>
    </lineage>
</organism>
<evidence type="ECO:0000313" key="2">
    <source>
        <dbReference type="EMBL" id="MCD9878724.1"/>
    </source>
</evidence>
<evidence type="ECO:0000256" key="1">
    <source>
        <dbReference type="SAM" id="SignalP"/>
    </source>
</evidence>
<keyword evidence="1" id="KW-0732">Signal</keyword>
<comment type="caution">
    <text evidence="2">The sequence shown here is derived from an EMBL/GenBank/DDBJ whole genome shotgun (WGS) entry which is preliminary data.</text>
</comment>
<evidence type="ECO:0000313" key="3">
    <source>
        <dbReference type="Proteomes" id="UP001108029"/>
    </source>
</evidence>
<proteinExistence type="predicted"/>
<keyword evidence="3" id="KW-1185">Reference proteome</keyword>
<feature type="chain" id="PRO_5040377125" evidence="1">
    <location>
        <begin position="26"/>
        <end position="47"/>
    </location>
</feature>
<dbReference type="RefSeq" id="WP_232652932.1">
    <property type="nucleotide sequence ID" value="NZ_JAJSBI010000023.1"/>
</dbReference>
<name>A0A9Q3VU92_9ACTN</name>